<name>A0A182N6X7_9DIPT</name>
<sequence>MERNLKISLAEFNQKLLKYCTNGAHCSTQEKELVARFEKLITQRDTILAQLHKEKEAGLACADYIVDLQHQHEEAQELLDNLEKKCNLLAMEQMSLETVEQPGEAAVDAVGSENTAAGPSTKLTEKVLNRFLGKYCNLFVRFSDSSNGIRILSLTDNRYYEFCLNESNVTQLREDIWANLAASSVHLNAWDELL</sequence>
<evidence type="ECO:0000256" key="1">
    <source>
        <dbReference type="SAM" id="Coils"/>
    </source>
</evidence>
<feature type="coiled-coil region" evidence="1">
    <location>
        <begin position="65"/>
        <end position="92"/>
    </location>
</feature>
<keyword evidence="1" id="KW-0175">Coiled coil</keyword>
<dbReference type="AlphaFoldDB" id="A0A182N6X7"/>
<reference evidence="2" key="2">
    <citation type="submission" date="2020-05" db="UniProtKB">
        <authorList>
            <consortium name="EnsemblMetazoa"/>
        </authorList>
    </citation>
    <scope>IDENTIFICATION</scope>
    <source>
        <strain evidence="2">WRAIR2</strain>
    </source>
</reference>
<protein>
    <recommendedName>
        <fullName evidence="4">Kinetochore protein SPC25</fullName>
    </recommendedName>
</protein>
<dbReference type="EnsemblMetazoa" id="ADIR003400-RA">
    <property type="protein sequence ID" value="ADIR003400-PA"/>
    <property type="gene ID" value="ADIR003400"/>
</dbReference>
<keyword evidence="3" id="KW-1185">Reference proteome</keyword>
<evidence type="ECO:0000313" key="2">
    <source>
        <dbReference type="EnsemblMetazoa" id="ADIR003400-PA"/>
    </source>
</evidence>
<evidence type="ECO:0008006" key="4">
    <source>
        <dbReference type="Google" id="ProtNLM"/>
    </source>
</evidence>
<reference evidence="3" key="1">
    <citation type="submission" date="2013-03" db="EMBL/GenBank/DDBJ databases">
        <title>The Genome Sequence of Anopheles dirus WRAIR2.</title>
        <authorList>
            <consortium name="The Broad Institute Genomics Platform"/>
            <person name="Neafsey D.E."/>
            <person name="Walton C."/>
            <person name="Walker B."/>
            <person name="Young S.K."/>
            <person name="Zeng Q."/>
            <person name="Gargeya S."/>
            <person name="Fitzgerald M."/>
            <person name="Haas B."/>
            <person name="Abouelleil A."/>
            <person name="Allen A.W."/>
            <person name="Alvarado L."/>
            <person name="Arachchi H.M."/>
            <person name="Berlin A.M."/>
            <person name="Chapman S.B."/>
            <person name="Gainer-Dewar J."/>
            <person name="Goldberg J."/>
            <person name="Griggs A."/>
            <person name="Gujja S."/>
            <person name="Hansen M."/>
            <person name="Howarth C."/>
            <person name="Imamovic A."/>
            <person name="Ireland A."/>
            <person name="Larimer J."/>
            <person name="McCowan C."/>
            <person name="Murphy C."/>
            <person name="Pearson M."/>
            <person name="Poon T.W."/>
            <person name="Priest M."/>
            <person name="Roberts A."/>
            <person name="Saif S."/>
            <person name="Shea T."/>
            <person name="Sisk P."/>
            <person name="Sykes S."/>
            <person name="Wortman J."/>
            <person name="Nusbaum C."/>
            <person name="Birren B."/>
        </authorList>
    </citation>
    <scope>NUCLEOTIDE SEQUENCE [LARGE SCALE GENOMIC DNA]</scope>
    <source>
        <strain evidence="3">WRAIR2</strain>
    </source>
</reference>
<proteinExistence type="predicted"/>
<dbReference type="Proteomes" id="UP000075884">
    <property type="component" value="Unassembled WGS sequence"/>
</dbReference>
<dbReference type="VEuPathDB" id="VectorBase:ADIR003400"/>
<organism evidence="2 3">
    <name type="scientific">Anopheles dirus</name>
    <dbReference type="NCBI Taxonomy" id="7168"/>
    <lineage>
        <taxon>Eukaryota</taxon>
        <taxon>Metazoa</taxon>
        <taxon>Ecdysozoa</taxon>
        <taxon>Arthropoda</taxon>
        <taxon>Hexapoda</taxon>
        <taxon>Insecta</taxon>
        <taxon>Pterygota</taxon>
        <taxon>Neoptera</taxon>
        <taxon>Endopterygota</taxon>
        <taxon>Diptera</taxon>
        <taxon>Nematocera</taxon>
        <taxon>Culicoidea</taxon>
        <taxon>Culicidae</taxon>
        <taxon>Anophelinae</taxon>
        <taxon>Anopheles</taxon>
    </lineage>
</organism>
<accession>A0A182N6X7</accession>
<evidence type="ECO:0000313" key="3">
    <source>
        <dbReference type="Proteomes" id="UP000075884"/>
    </source>
</evidence>